<proteinExistence type="predicted"/>
<sequence length="351" mass="38784">MTSDTTNARHGRAEPFSQTARDPRMTEAGWPVSRRDIMALACALPLSCAARAVPGDPGAPGVELYDSHIHFFTNDIGHYPIDTRNSREGEEVTRARVMRDPGTPEKVFAWWAQSGVTAGTGVQYSGVYKTDNSYVLDLADRFPDKIHAEIIMDARNPASPDRLEALVAARRVSAMRLTGFTQDTRDIRWLNSPDALRLWATADRLGIPVGITFLPPKGTVEALSAVRTLAERFTNCPIILEHCGRLVNGDVAPAHLALRAFPHVHFKWTTNVIDELKAQAHSPAELLRRATDIFGADRIMWGSDSGNTLWPYADMVADALASTSALNADERRRVLHDNGHAMFTRRKPQAI</sequence>
<dbReference type="Proteomes" id="UP001138540">
    <property type="component" value="Unassembled WGS sequence"/>
</dbReference>
<feature type="region of interest" description="Disordered" evidence="1">
    <location>
        <begin position="1"/>
        <end position="28"/>
    </location>
</feature>
<keyword evidence="4" id="KW-1185">Reference proteome</keyword>
<evidence type="ECO:0000313" key="4">
    <source>
        <dbReference type="Proteomes" id="UP001138540"/>
    </source>
</evidence>
<dbReference type="Pfam" id="PF04909">
    <property type="entry name" value="Amidohydro_2"/>
    <property type="match status" value="1"/>
</dbReference>
<dbReference type="InterPro" id="IPR006680">
    <property type="entry name" value="Amidohydro-rel"/>
</dbReference>
<dbReference type="InterPro" id="IPR032466">
    <property type="entry name" value="Metal_Hydrolase"/>
</dbReference>
<dbReference type="RefSeq" id="WP_184156132.1">
    <property type="nucleotide sequence ID" value="NZ_JACHKA010000001.1"/>
</dbReference>
<reference evidence="3 4" key="1">
    <citation type="submission" date="2020-08" db="EMBL/GenBank/DDBJ databases">
        <title>Exploring microbial biodiversity for novel pathways involved in the catabolism of aromatic compounds derived from lignin.</title>
        <authorList>
            <person name="Elkins J."/>
        </authorList>
    </citation>
    <scope>NUCLEOTIDE SEQUENCE [LARGE SCALE GENOMIC DNA]</scope>
    <source>
        <strain evidence="3 4">B1D3A</strain>
    </source>
</reference>
<evidence type="ECO:0000256" key="1">
    <source>
        <dbReference type="SAM" id="MobiDB-lite"/>
    </source>
</evidence>
<dbReference type="GO" id="GO:0016787">
    <property type="term" value="F:hydrolase activity"/>
    <property type="evidence" value="ECO:0007669"/>
    <property type="project" value="UniProtKB-KW"/>
</dbReference>
<dbReference type="EMBL" id="JACHKA010000001">
    <property type="protein sequence ID" value="MBB5987539.1"/>
    <property type="molecule type" value="Genomic_DNA"/>
</dbReference>
<name>A0ABR6NJS8_9SPHN</name>
<dbReference type="Gene3D" id="3.20.20.140">
    <property type="entry name" value="Metal-dependent hydrolases"/>
    <property type="match status" value="1"/>
</dbReference>
<feature type="domain" description="Amidohydrolase-related" evidence="2">
    <location>
        <begin position="65"/>
        <end position="343"/>
    </location>
</feature>
<protein>
    <submittedName>
        <fullName evidence="3">TIM-barrel fold metal-dependent hydrolase</fullName>
    </submittedName>
</protein>
<evidence type="ECO:0000259" key="2">
    <source>
        <dbReference type="Pfam" id="PF04909"/>
    </source>
</evidence>
<keyword evidence="3" id="KW-0378">Hydrolase</keyword>
<organism evidence="3 4">
    <name type="scientific">Sphingobium lignivorans</name>
    <dbReference type="NCBI Taxonomy" id="2735886"/>
    <lineage>
        <taxon>Bacteria</taxon>
        <taxon>Pseudomonadati</taxon>
        <taxon>Pseudomonadota</taxon>
        <taxon>Alphaproteobacteria</taxon>
        <taxon>Sphingomonadales</taxon>
        <taxon>Sphingomonadaceae</taxon>
        <taxon>Sphingobium</taxon>
    </lineage>
</organism>
<dbReference type="SUPFAM" id="SSF51556">
    <property type="entry name" value="Metallo-dependent hydrolases"/>
    <property type="match status" value="1"/>
</dbReference>
<accession>A0ABR6NJS8</accession>
<gene>
    <name evidence="3" type="ORF">HNP60_003513</name>
</gene>
<evidence type="ECO:0000313" key="3">
    <source>
        <dbReference type="EMBL" id="MBB5987539.1"/>
    </source>
</evidence>
<comment type="caution">
    <text evidence="3">The sequence shown here is derived from an EMBL/GenBank/DDBJ whole genome shotgun (WGS) entry which is preliminary data.</text>
</comment>